<accession>A0AA35X8B4</accession>
<feature type="domain" description="Tyrosine-protein phosphatase" evidence="6">
    <location>
        <begin position="207"/>
        <end position="470"/>
    </location>
</feature>
<evidence type="ECO:0000313" key="8">
    <source>
        <dbReference type="EMBL" id="CAI8043301.1"/>
    </source>
</evidence>
<dbReference type="AlphaFoldDB" id="A0AA35X8B4"/>
<comment type="catalytic activity">
    <reaction evidence="4">
        <text>O-phospho-L-tyrosyl-[protein] + H2O = L-tyrosyl-[protein] + phosphate</text>
        <dbReference type="Rhea" id="RHEA:10684"/>
        <dbReference type="Rhea" id="RHEA-COMP:10136"/>
        <dbReference type="Rhea" id="RHEA-COMP:20101"/>
        <dbReference type="ChEBI" id="CHEBI:15377"/>
        <dbReference type="ChEBI" id="CHEBI:43474"/>
        <dbReference type="ChEBI" id="CHEBI:46858"/>
        <dbReference type="ChEBI" id="CHEBI:61978"/>
        <dbReference type="EC" id="3.1.3.48"/>
    </reaction>
</comment>
<dbReference type="PRINTS" id="PR00700">
    <property type="entry name" value="PRTYPHPHTASE"/>
</dbReference>
<dbReference type="PROSITE" id="PS50056">
    <property type="entry name" value="TYR_PHOSPHATASE_2"/>
    <property type="match status" value="2"/>
</dbReference>
<evidence type="ECO:0000256" key="1">
    <source>
        <dbReference type="ARBA" id="ARBA00013064"/>
    </source>
</evidence>
<dbReference type="FunFam" id="3.90.190.10:FF:000102">
    <property type="entry name" value="Receptor-type tyrosine-protein phosphatase"/>
    <property type="match status" value="1"/>
</dbReference>
<name>A0AA35X8B4_GEOBA</name>
<protein>
    <recommendedName>
        <fullName evidence="1">protein-tyrosine-phosphatase</fullName>
        <ecNumber evidence="1">3.1.3.48</ecNumber>
    </recommendedName>
</protein>
<dbReference type="Proteomes" id="UP001174909">
    <property type="component" value="Unassembled WGS sequence"/>
</dbReference>
<evidence type="ECO:0000313" key="9">
    <source>
        <dbReference type="Proteomes" id="UP001174909"/>
    </source>
</evidence>
<evidence type="ECO:0000256" key="4">
    <source>
        <dbReference type="ARBA" id="ARBA00051722"/>
    </source>
</evidence>
<dbReference type="InterPro" id="IPR003595">
    <property type="entry name" value="Tyr_Pase_cat"/>
</dbReference>
<dbReference type="SMART" id="SM00194">
    <property type="entry name" value="PTPc"/>
    <property type="match status" value="2"/>
</dbReference>
<gene>
    <name evidence="8" type="ORF">GBAR_LOCUS24035</name>
</gene>
<dbReference type="PANTHER" id="PTHR19134">
    <property type="entry name" value="RECEPTOR-TYPE TYROSINE-PROTEIN PHOSPHATASE"/>
    <property type="match status" value="1"/>
</dbReference>
<organism evidence="8 9">
    <name type="scientific">Geodia barretti</name>
    <name type="common">Barrett's horny sponge</name>
    <dbReference type="NCBI Taxonomy" id="519541"/>
    <lineage>
        <taxon>Eukaryota</taxon>
        <taxon>Metazoa</taxon>
        <taxon>Porifera</taxon>
        <taxon>Demospongiae</taxon>
        <taxon>Heteroscleromorpha</taxon>
        <taxon>Tetractinellida</taxon>
        <taxon>Astrophorina</taxon>
        <taxon>Geodiidae</taxon>
        <taxon>Geodia</taxon>
    </lineage>
</organism>
<dbReference type="Pfam" id="PF00102">
    <property type="entry name" value="Y_phosphatase"/>
    <property type="match status" value="2"/>
</dbReference>
<evidence type="ECO:0000256" key="2">
    <source>
        <dbReference type="ARBA" id="ARBA00022801"/>
    </source>
</evidence>
<reference evidence="8" key="1">
    <citation type="submission" date="2023-03" db="EMBL/GenBank/DDBJ databases">
        <authorList>
            <person name="Steffen K."/>
            <person name="Cardenas P."/>
        </authorList>
    </citation>
    <scope>NUCLEOTIDE SEQUENCE</scope>
</reference>
<dbReference type="InterPro" id="IPR050348">
    <property type="entry name" value="Protein-Tyr_Phosphatase"/>
</dbReference>
<dbReference type="PROSITE" id="PS50055">
    <property type="entry name" value="TYR_PHOSPHATASE_PTP"/>
    <property type="match status" value="2"/>
</dbReference>
<dbReference type="FunFam" id="3.90.190.10:FF:000185">
    <property type="entry name" value="Predicted protein"/>
    <property type="match status" value="1"/>
</dbReference>
<sequence length="481" mass="54777">MIWEHRPGSIVMLTKLVEGGKRKCELYWPEKVGDTFKAGCGIHVQYKEVVPFADFEIKKFIVTNDQKPKVPALEVQHFQFLSWPDHGVPKFSTALISFIRRLRQYHNPQSAMLVHCSAGVGRTGAFILLDSMLEKIASESSVNVYECLTKMRQQRIHLVQTLVQYVFIHDALVELVTCGDTSVPAKALRGHIKKMVRNIPGGDVSGFTAQFRLLARVSRKPSDSDNSEGLAPHNKDKNRYPGRIPYNMNRVRLKPTGVSGAEYINASFLDGYKQKNAYMAAQAPVAATVNDFWRMVWEFKSRAVVMLCQLEENGQEMSHQYWPTQLKAKQLYGKNSVTLISEEHPFGAKEIVVRKFEITDEKNTAVFTVTQYHVLCWAEEGKMAAGLLLQMISDLNKLQRNTENKPITVVCNDGMGRTGAFICVHAMLDRVNSEHILDFFQFVKSSRINRPDIIREEEHYVMCHEAVAEYLDSFQTYANFT</sequence>
<dbReference type="InterPro" id="IPR000387">
    <property type="entry name" value="Tyr_Pase_dom"/>
</dbReference>
<dbReference type="SMART" id="SM00404">
    <property type="entry name" value="PTPc_motif"/>
    <property type="match status" value="2"/>
</dbReference>
<keyword evidence="9" id="KW-1185">Reference proteome</keyword>
<dbReference type="EC" id="3.1.3.48" evidence="1"/>
<dbReference type="EMBL" id="CASHTH010003316">
    <property type="protein sequence ID" value="CAI8043301.1"/>
    <property type="molecule type" value="Genomic_DNA"/>
</dbReference>
<comment type="caution">
    <text evidence="8">The sequence shown here is derived from an EMBL/GenBank/DDBJ whole genome shotgun (WGS) entry which is preliminary data.</text>
</comment>
<dbReference type="SUPFAM" id="SSF52799">
    <property type="entry name" value="(Phosphotyrosine protein) phosphatases II"/>
    <property type="match status" value="2"/>
</dbReference>
<proteinExistence type="predicted"/>
<dbReference type="InterPro" id="IPR029021">
    <property type="entry name" value="Prot-tyrosine_phosphatase-like"/>
</dbReference>
<feature type="region of interest" description="Disordered" evidence="5">
    <location>
        <begin position="218"/>
        <end position="245"/>
    </location>
</feature>
<evidence type="ECO:0000259" key="6">
    <source>
        <dbReference type="PROSITE" id="PS50055"/>
    </source>
</evidence>
<dbReference type="InterPro" id="IPR000242">
    <property type="entry name" value="PTP_cat"/>
</dbReference>
<keyword evidence="8" id="KW-0675">Receptor</keyword>
<evidence type="ECO:0000259" key="7">
    <source>
        <dbReference type="PROSITE" id="PS50056"/>
    </source>
</evidence>
<keyword evidence="2" id="KW-0378">Hydrolase</keyword>
<evidence type="ECO:0000256" key="3">
    <source>
        <dbReference type="ARBA" id="ARBA00022912"/>
    </source>
</evidence>
<dbReference type="PANTHER" id="PTHR19134:SF449">
    <property type="entry name" value="TYROSINE-PROTEIN PHOSPHATASE 1"/>
    <property type="match status" value="1"/>
</dbReference>
<dbReference type="Gene3D" id="3.90.190.10">
    <property type="entry name" value="Protein tyrosine phosphatase superfamily"/>
    <property type="match status" value="2"/>
</dbReference>
<evidence type="ECO:0000256" key="5">
    <source>
        <dbReference type="SAM" id="MobiDB-lite"/>
    </source>
</evidence>
<keyword evidence="3" id="KW-0904">Protein phosphatase</keyword>
<dbReference type="InterPro" id="IPR016130">
    <property type="entry name" value="Tyr_Pase_AS"/>
</dbReference>
<feature type="domain" description="Tyrosine specific protein phosphatases" evidence="7">
    <location>
        <begin position="93"/>
        <end position="166"/>
    </location>
</feature>
<feature type="domain" description="Tyrosine-protein phosphatase" evidence="6">
    <location>
        <begin position="1"/>
        <end position="175"/>
    </location>
</feature>
<dbReference type="GO" id="GO:0004725">
    <property type="term" value="F:protein tyrosine phosphatase activity"/>
    <property type="evidence" value="ECO:0007669"/>
    <property type="project" value="UniProtKB-EC"/>
</dbReference>
<dbReference type="PROSITE" id="PS00383">
    <property type="entry name" value="TYR_PHOSPHATASE_1"/>
    <property type="match status" value="1"/>
</dbReference>
<feature type="domain" description="Tyrosine specific protein phosphatases" evidence="7">
    <location>
        <begin position="386"/>
        <end position="461"/>
    </location>
</feature>